<dbReference type="RefSeq" id="WP_257464599.1">
    <property type="nucleotide sequence ID" value="NZ_BAABXP010000004.1"/>
</dbReference>
<evidence type="ECO:0000256" key="1">
    <source>
        <dbReference type="SAM" id="Phobius"/>
    </source>
</evidence>
<feature type="transmembrane region" description="Helical" evidence="1">
    <location>
        <begin position="162"/>
        <end position="182"/>
    </location>
</feature>
<feature type="transmembrane region" description="Helical" evidence="1">
    <location>
        <begin position="188"/>
        <end position="210"/>
    </location>
</feature>
<dbReference type="Gene3D" id="3.30.565.10">
    <property type="entry name" value="Histidine kinase-like ATPase, C-terminal domain"/>
    <property type="match status" value="1"/>
</dbReference>
<feature type="transmembrane region" description="Helical" evidence="1">
    <location>
        <begin position="37"/>
        <end position="55"/>
    </location>
</feature>
<gene>
    <name evidence="3" type="ORF">ABID24_001752</name>
</gene>
<feature type="transmembrane region" description="Helical" evidence="1">
    <location>
        <begin position="6"/>
        <end position="25"/>
    </location>
</feature>
<keyword evidence="3" id="KW-0418">Kinase</keyword>
<evidence type="ECO:0000313" key="4">
    <source>
        <dbReference type="Proteomes" id="UP001549106"/>
    </source>
</evidence>
<dbReference type="Pfam" id="PF14501">
    <property type="entry name" value="HATPase_c_5"/>
    <property type="match status" value="1"/>
</dbReference>
<evidence type="ECO:0000313" key="3">
    <source>
        <dbReference type="EMBL" id="MET3750500.1"/>
    </source>
</evidence>
<organism evidence="3 4">
    <name type="scientific">Blautia caecimuris</name>
    <dbReference type="NCBI Taxonomy" id="1796615"/>
    <lineage>
        <taxon>Bacteria</taxon>
        <taxon>Bacillati</taxon>
        <taxon>Bacillota</taxon>
        <taxon>Clostridia</taxon>
        <taxon>Lachnospirales</taxon>
        <taxon>Lachnospiraceae</taxon>
        <taxon>Blautia</taxon>
    </lineage>
</organism>
<dbReference type="PANTHER" id="PTHR40448">
    <property type="entry name" value="TWO-COMPONENT SENSOR HISTIDINE KINASE"/>
    <property type="match status" value="1"/>
</dbReference>
<keyword evidence="1" id="KW-0472">Membrane</keyword>
<dbReference type="SUPFAM" id="SSF55874">
    <property type="entry name" value="ATPase domain of HSP90 chaperone/DNA topoisomerase II/histidine kinase"/>
    <property type="match status" value="1"/>
</dbReference>
<reference evidence="3 4" key="1">
    <citation type="submission" date="2024-06" db="EMBL/GenBank/DDBJ databases">
        <title>Genomic Encyclopedia of Type Strains, Phase IV (KMG-IV): sequencing the most valuable type-strain genomes for metagenomic binning, comparative biology and taxonomic classification.</title>
        <authorList>
            <person name="Goeker M."/>
        </authorList>
    </citation>
    <scope>NUCLEOTIDE SEQUENCE [LARGE SCALE GENOMIC DNA]</scope>
    <source>
        <strain evidence="3 4">DSM 29492</strain>
    </source>
</reference>
<dbReference type="Proteomes" id="UP001549106">
    <property type="component" value="Unassembled WGS sequence"/>
</dbReference>
<dbReference type="InterPro" id="IPR036890">
    <property type="entry name" value="HATPase_C_sf"/>
</dbReference>
<feature type="transmembrane region" description="Helical" evidence="1">
    <location>
        <begin position="120"/>
        <end position="141"/>
    </location>
</feature>
<feature type="transmembrane region" description="Helical" evidence="1">
    <location>
        <begin position="86"/>
        <end position="108"/>
    </location>
</feature>
<keyword evidence="1" id="KW-1133">Transmembrane helix</keyword>
<dbReference type="InterPro" id="IPR032834">
    <property type="entry name" value="NatK-like_C"/>
</dbReference>
<protein>
    <submittedName>
        <fullName evidence="3">Signal transduction histidine kinase</fullName>
    </submittedName>
</protein>
<feature type="domain" description="Sensor histidine kinase NatK-like C-terminal" evidence="2">
    <location>
        <begin position="324"/>
        <end position="416"/>
    </location>
</feature>
<dbReference type="PANTHER" id="PTHR40448:SF1">
    <property type="entry name" value="TWO-COMPONENT SENSOR HISTIDINE KINASE"/>
    <property type="match status" value="1"/>
</dbReference>
<name>A0ABV2M202_9FIRM</name>
<dbReference type="EMBL" id="JBEPMJ010000011">
    <property type="protein sequence ID" value="MET3750500.1"/>
    <property type="molecule type" value="Genomic_DNA"/>
</dbReference>
<dbReference type="GO" id="GO:0016301">
    <property type="term" value="F:kinase activity"/>
    <property type="evidence" value="ECO:0007669"/>
    <property type="project" value="UniProtKB-KW"/>
</dbReference>
<feature type="transmembrane region" description="Helical" evidence="1">
    <location>
        <begin position="61"/>
        <end position="79"/>
    </location>
</feature>
<evidence type="ECO:0000259" key="2">
    <source>
        <dbReference type="Pfam" id="PF14501"/>
    </source>
</evidence>
<keyword evidence="3" id="KW-0808">Transferase</keyword>
<proteinExistence type="predicted"/>
<sequence length="419" mass="49334">MNYVLYCFFQIIELVIHTGSFIWFLYSMPREVESKPWVRYCVWGIFVVLTFLIPTLWWNDIITMSVLTVYYIAVCWFLYHRSRTWILYSLIYGMANYGAQVIGIYFTVYISKKFGFYQDILSYYTLVLAKMICMFSVTYLMRRIVRKRLVKEQRELHIRGMVLVPLFSMVLIYLYCISGESFFLEHGFWGVILCMILLLVINIYCLYVWYDLAENRELKQKVELMKQQNELTHQYYEDMENNYNRSRRIIHDIRNHLNMLEQSAKTDAAGYFEDVHGMLNSLGLKFYSDNRMLNMILNDKLKKLEPGQAECNMGGISLDFLADMDVTTIFANLLDNAIEAGENKKNFWIKIRGEQIQDFTVVKIWNPYSEVYAPGRSGKQGHEGIGLENVRHTVEKYHGALNIETKDGIFSVTAVFPGE</sequence>
<accession>A0ABV2M202</accession>
<keyword evidence="1" id="KW-0812">Transmembrane</keyword>
<comment type="caution">
    <text evidence="3">The sequence shown here is derived from an EMBL/GenBank/DDBJ whole genome shotgun (WGS) entry which is preliminary data.</text>
</comment>
<keyword evidence="4" id="KW-1185">Reference proteome</keyword>